<evidence type="ECO:0000313" key="1">
    <source>
        <dbReference type="EMBL" id="KAH6637326.1"/>
    </source>
</evidence>
<sequence length="152" mass="16849">MKASVLSKVAVATAYFFATAVSAPLASETALASEKRAFNLCEDSTFVDESSGGSPLASDCEQMWRNNNKWPFHELTLGVERRLLEWGTCAFSATAVATPILDNIWWTNIGDEDITDLVRDSISKFTRNGRVGARGRAQCYEDTAIDWRIHHT</sequence>
<evidence type="ECO:0000313" key="2">
    <source>
        <dbReference type="Proteomes" id="UP000724584"/>
    </source>
</evidence>
<reference evidence="1 2" key="1">
    <citation type="journal article" date="2021" name="Nat. Commun.">
        <title>Genetic determinants of endophytism in the Arabidopsis root mycobiome.</title>
        <authorList>
            <person name="Mesny F."/>
            <person name="Miyauchi S."/>
            <person name="Thiergart T."/>
            <person name="Pickel B."/>
            <person name="Atanasova L."/>
            <person name="Karlsson M."/>
            <person name="Huettel B."/>
            <person name="Barry K.W."/>
            <person name="Haridas S."/>
            <person name="Chen C."/>
            <person name="Bauer D."/>
            <person name="Andreopoulos W."/>
            <person name="Pangilinan J."/>
            <person name="LaButti K."/>
            <person name="Riley R."/>
            <person name="Lipzen A."/>
            <person name="Clum A."/>
            <person name="Drula E."/>
            <person name="Henrissat B."/>
            <person name="Kohler A."/>
            <person name="Grigoriev I.V."/>
            <person name="Martin F.M."/>
            <person name="Hacquard S."/>
        </authorList>
    </citation>
    <scope>NUCLEOTIDE SEQUENCE [LARGE SCALE GENOMIC DNA]</scope>
    <source>
        <strain evidence="1 2">MPI-SDFR-AT-0079</strain>
    </source>
</reference>
<dbReference type="Proteomes" id="UP000724584">
    <property type="component" value="Unassembled WGS sequence"/>
</dbReference>
<gene>
    <name evidence="1" type="ORF">F5144DRAFT_570246</name>
</gene>
<organism evidence="1 2">
    <name type="scientific">Chaetomium tenue</name>
    <dbReference type="NCBI Taxonomy" id="1854479"/>
    <lineage>
        <taxon>Eukaryota</taxon>
        <taxon>Fungi</taxon>
        <taxon>Dikarya</taxon>
        <taxon>Ascomycota</taxon>
        <taxon>Pezizomycotina</taxon>
        <taxon>Sordariomycetes</taxon>
        <taxon>Sordariomycetidae</taxon>
        <taxon>Sordariales</taxon>
        <taxon>Chaetomiaceae</taxon>
        <taxon>Chaetomium</taxon>
    </lineage>
</organism>
<protein>
    <submittedName>
        <fullName evidence="1">Necrosis-inducing factor-domain-containing protein</fullName>
    </submittedName>
</protein>
<accession>A0ACB7PJX1</accession>
<comment type="caution">
    <text evidence="1">The sequence shown here is derived from an EMBL/GenBank/DDBJ whole genome shotgun (WGS) entry which is preliminary data.</text>
</comment>
<dbReference type="EMBL" id="JAGIZQ010000003">
    <property type="protein sequence ID" value="KAH6637326.1"/>
    <property type="molecule type" value="Genomic_DNA"/>
</dbReference>
<keyword evidence="2" id="KW-1185">Reference proteome</keyword>
<proteinExistence type="predicted"/>
<name>A0ACB7PJX1_9PEZI</name>